<evidence type="ECO:0000313" key="2">
    <source>
        <dbReference type="EMBL" id="KAG5852831.1"/>
    </source>
</evidence>
<sequence>MCFDGDGSLGVGRLEQSQLPSPEEGLGEAGERRALGPGPAGGAGGGRDGDEDGGPRPGASLRRMESGPVAGQMPDLKTIPCDLSVSAAPAANRSMDLERRVAELPAPLSVLGGPLPLYPDGGHQGAPGQCAFHSGALLANLGLQCCPSGGCTPR</sequence>
<dbReference type="EMBL" id="JAFIRN010000003">
    <property type="protein sequence ID" value="KAG5852831.1"/>
    <property type="molecule type" value="Genomic_DNA"/>
</dbReference>
<protein>
    <submittedName>
        <fullName evidence="2">Uncharacterized protein</fullName>
    </submittedName>
</protein>
<name>A0A9D3MRX5_ANGAN</name>
<gene>
    <name evidence="2" type="ORF">ANANG_G00066720</name>
</gene>
<evidence type="ECO:0000313" key="3">
    <source>
        <dbReference type="Proteomes" id="UP001044222"/>
    </source>
</evidence>
<feature type="region of interest" description="Disordered" evidence="1">
    <location>
        <begin position="1"/>
        <end position="77"/>
    </location>
</feature>
<accession>A0A9D3MRX5</accession>
<proteinExistence type="predicted"/>
<evidence type="ECO:0000256" key="1">
    <source>
        <dbReference type="SAM" id="MobiDB-lite"/>
    </source>
</evidence>
<dbReference type="AlphaFoldDB" id="A0A9D3MRX5"/>
<reference evidence="2" key="1">
    <citation type="submission" date="2021-01" db="EMBL/GenBank/DDBJ databases">
        <title>A chromosome-scale assembly of European eel, Anguilla anguilla.</title>
        <authorList>
            <person name="Henkel C."/>
            <person name="Jong-Raadsen S.A."/>
            <person name="Dufour S."/>
            <person name="Weltzien F.-A."/>
            <person name="Palstra A.P."/>
            <person name="Pelster B."/>
            <person name="Spaink H.P."/>
            <person name="Van Den Thillart G.E."/>
            <person name="Jansen H."/>
            <person name="Zahm M."/>
            <person name="Klopp C."/>
            <person name="Cedric C."/>
            <person name="Louis A."/>
            <person name="Berthelot C."/>
            <person name="Parey E."/>
            <person name="Roest Crollius H."/>
            <person name="Montfort J."/>
            <person name="Robinson-Rechavi M."/>
            <person name="Bucao C."/>
            <person name="Bouchez O."/>
            <person name="Gislard M."/>
            <person name="Lluch J."/>
            <person name="Milhes M."/>
            <person name="Lampietro C."/>
            <person name="Lopez Roques C."/>
            <person name="Donnadieu C."/>
            <person name="Braasch I."/>
            <person name="Desvignes T."/>
            <person name="Postlethwait J."/>
            <person name="Bobe J."/>
            <person name="Guiguen Y."/>
            <person name="Dirks R."/>
        </authorList>
    </citation>
    <scope>NUCLEOTIDE SEQUENCE</scope>
    <source>
        <strain evidence="2">Tag_6206</strain>
        <tissue evidence="2">Liver</tissue>
    </source>
</reference>
<keyword evidence="3" id="KW-1185">Reference proteome</keyword>
<comment type="caution">
    <text evidence="2">The sequence shown here is derived from an EMBL/GenBank/DDBJ whole genome shotgun (WGS) entry which is preliminary data.</text>
</comment>
<dbReference type="Proteomes" id="UP001044222">
    <property type="component" value="Unassembled WGS sequence"/>
</dbReference>
<organism evidence="2 3">
    <name type="scientific">Anguilla anguilla</name>
    <name type="common">European freshwater eel</name>
    <name type="synonym">Muraena anguilla</name>
    <dbReference type="NCBI Taxonomy" id="7936"/>
    <lineage>
        <taxon>Eukaryota</taxon>
        <taxon>Metazoa</taxon>
        <taxon>Chordata</taxon>
        <taxon>Craniata</taxon>
        <taxon>Vertebrata</taxon>
        <taxon>Euteleostomi</taxon>
        <taxon>Actinopterygii</taxon>
        <taxon>Neopterygii</taxon>
        <taxon>Teleostei</taxon>
        <taxon>Anguilliformes</taxon>
        <taxon>Anguillidae</taxon>
        <taxon>Anguilla</taxon>
    </lineage>
</organism>